<sequence>MSREDLSAVPTPFRNLRVLLIDNDTSSLLDMASMLEDCSYKVTTTELAAVALSILEERKDHFDLVMADFDMPEMDCIKFINSVHLIKDFPVILMSLELNKDTIEEAMRNGACFFLKKPISSKKLKNVWQHVYRKSKNKSNIIDQDLESQGDKVKKEGEDIDPTTLHDDEQIADSDQIENNLVRGKSLTKSTEICNKRKRIEDESDLQKQIKQSSEVEEFEAFTDSSNFSAAFIKLIQETDKPNLSEVSPSLSKFSIGTTNVNQKLDFMTESASSGYSLKQKQLMNAMDVKKGED</sequence>
<dbReference type="PANTHER" id="PTHR43874">
    <property type="entry name" value="TWO-COMPONENT RESPONSE REGULATOR"/>
    <property type="match status" value="1"/>
</dbReference>
<dbReference type="InterPro" id="IPR011006">
    <property type="entry name" value="CheY-like_superfamily"/>
</dbReference>
<keyword evidence="4" id="KW-0597">Phosphoprotein</keyword>
<dbReference type="EMBL" id="WHWC01000017">
    <property type="protein sequence ID" value="KAG8366670.1"/>
    <property type="molecule type" value="Genomic_DNA"/>
</dbReference>
<organism evidence="6 7">
    <name type="scientific">Buddleja alternifolia</name>
    <dbReference type="NCBI Taxonomy" id="168488"/>
    <lineage>
        <taxon>Eukaryota</taxon>
        <taxon>Viridiplantae</taxon>
        <taxon>Streptophyta</taxon>
        <taxon>Embryophyta</taxon>
        <taxon>Tracheophyta</taxon>
        <taxon>Spermatophyta</taxon>
        <taxon>Magnoliopsida</taxon>
        <taxon>eudicotyledons</taxon>
        <taxon>Gunneridae</taxon>
        <taxon>Pentapetalae</taxon>
        <taxon>asterids</taxon>
        <taxon>lamiids</taxon>
        <taxon>Lamiales</taxon>
        <taxon>Scrophulariaceae</taxon>
        <taxon>Buddlejeae</taxon>
        <taxon>Buddleja</taxon>
    </lineage>
</organism>
<evidence type="ECO:0000313" key="7">
    <source>
        <dbReference type="Proteomes" id="UP000826271"/>
    </source>
</evidence>
<accession>A0AAV6WI71</accession>
<dbReference type="CDD" id="cd17584">
    <property type="entry name" value="REC_typeB_ARR-like"/>
    <property type="match status" value="1"/>
</dbReference>
<keyword evidence="2" id="KW-0805">Transcription regulation</keyword>
<evidence type="ECO:0000256" key="2">
    <source>
        <dbReference type="ARBA" id="ARBA00023015"/>
    </source>
</evidence>
<protein>
    <recommendedName>
        <fullName evidence="5">Response regulatory domain-containing protein</fullName>
    </recommendedName>
</protein>
<evidence type="ECO:0000259" key="5">
    <source>
        <dbReference type="PROSITE" id="PS50110"/>
    </source>
</evidence>
<feature type="modified residue" description="4-aspartylphosphate" evidence="4">
    <location>
        <position position="68"/>
    </location>
</feature>
<dbReference type="GO" id="GO:0009736">
    <property type="term" value="P:cytokinin-activated signaling pathway"/>
    <property type="evidence" value="ECO:0007669"/>
    <property type="project" value="InterPro"/>
</dbReference>
<dbReference type="InterPro" id="IPR001789">
    <property type="entry name" value="Sig_transdc_resp-reg_receiver"/>
</dbReference>
<reference evidence="6" key="1">
    <citation type="submission" date="2019-10" db="EMBL/GenBank/DDBJ databases">
        <authorList>
            <person name="Zhang R."/>
            <person name="Pan Y."/>
            <person name="Wang J."/>
            <person name="Ma R."/>
            <person name="Yu S."/>
        </authorList>
    </citation>
    <scope>NUCLEOTIDE SEQUENCE</scope>
    <source>
        <strain evidence="6">LA-IB0</strain>
        <tissue evidence="6">Leaf</tissue>
    </source>
</reference>
<evidence type="ECO:0000313" key="6">
    <source>
        <dbReference type="EMBL" id="KAG8366670.1"/>
    </source>
</evidence>
<dbReference type="SMART" id="SM00448">
    <property type="entry name" value="REC"/>
    <property type="match status" value="1"/>
</dbReference>
<evidence type="ECO:0000256" key="4">
    <source>
        <dbReference type="PROSITE-ProRule" id="PRU00169"/>
    </source>
</evidence>
<comment type="caution">
    <text evidence="6">The sequence shown here is derived from an EMBL/GenBank/DDBJ whole genome shotgun (WGS) entry which is preliminary data.</text>
</comment>
<dbReference type="PROSITE" id="PS50110">
    <property type="entry name" value="RESPONSE_REGULATORY"/>
    <property type="match status" value="1"/>
</dbReference>
<dbReference type="InterPro" id="IPR045279">
    <property type="entry name" value="ARR-like"/>
</dbReference>
<proteinExistence type="predicted"/>
<keyword evidence="1" id="KW-0902">Two-component regulatory system</keyword>
<dbReference type="AlphaFoldDB" id="A0AAV6WI71"/>
<feature type="domain" description="Response regulatory" evidence="5">
    <location>
        <begin position="17"/>
        <end position="132"/>
    </location>
</feature>
<dbReference type="Proteomes" id="UP000826271">
    <property type="component" value="Unassembled WGS sequence"/>
</dbReference>
<dbReference type="Gene3D" id="3.40.50.2300">
    <property type="match status" value="1"/>
</dbReference>
<gene>
    <name evidence="6" type="ORF">BUALT_Bualt17G0103700</name>
</gene>
<dbReference type="PANTHER" id="PTHR43874:SF87">
    <property type="entry name" value="HTH MYB-TYPE DOMAIN-CONTAINING PROTEIN"/>
    <property type="match status" value="1"/>
</dbReference>
<keyword evidence="7" id="KW-1185">Reference proteome</keyword>
<dbReference type="SUPFAM" id="SSF52172">
    <property type="entry name" value="CheY-like"/>
    <property type="match status" value="1"/>
</dbReference>
<name>A0AAV6WI71_9LAMI</name>
<dbReference type="GO" id="GO:0000160">
    <property type="term" value="P:phosphorelay signal transduction system"/>
    <property type="evidence" value="ECO:0007669"/>
    <property type="project" value="UniProtKB-KW"/>
</dbReference>
<evidence type="ECO:0000256" key="1">
    <source>
        <dbReference type="ARBA" id="ARBA00023012"/>
    </source>
</evidence>
<keyword evidence="3" id="KW-0804">Transcription</keyword>
<evidence type="ECO:0000256" key="3">
    <source>
        <dbReference type="ARBA" id="ARBA00023163"/>
    </source>
</evidence>
<dbReference type="Pfam" id="PF00072">
    <property type="entry name" value="Response_reg"/>
    <property type="match status" value="1"/>
</dbReference>